<dbReference type="Gene3D" id="2.40.50.90">
    <property type="match status" value="1"/>
</dbReference>
<feature type="chain" id="PRO_5002937908" evidence="4">
    <location>
        <begin position="23"/>
        <end position="187"/>
    </location>
</feature>
<reference evidence="6 7" key="1">
    <citation type="submission" date="2009-04" db="EMBL/GenBank/DDBJ databases">
        <authorList>
            <person name="Reysenbach A.-L."/>
            <person name="Heidelberg J.F."/>
            <person name="Nelson W.C."/>
        </authorList>
    </citation>
    <scope>NUCLEOTIDE SEQUENCE [LARGE SCALE GENOMIC DNA]</scope>
    <source>
        <strain evidence="6 7">SS-5</strain>
    </source>
</reference>
<evidence type="ECO:0000256" key="1">
    <source>
        <dbReference type="ARBA" id="ARBA00022722"/>
    </source>
</evidence>
<accession>C4FJE9</accession>
<keyword evidence="2" id="KW-0255">Endonuclease</keyword>
<dbReference type="InterPro" id="IPR002071">
    <property type="entry name" value="Thermonucl_AS"/>
</dbReference>
<feature type="domain" description="TNase-like" evidence="5">
    <location>
        <begin position="43"/>
        <end position="187"/>
    </location>
</feature>
<dbReference type="SUPFAM" id="SSF50199">
    <property type="entry name" value="Staphylococcal nuclease"/>
    <property type="match status" value="1"/>
</dbReference>
<name>C4FJE9_9AQUI</name>
<evidence type="ECO:0000256" key="2">
    <source>
        <dbReference type="ARBA" id="ARBA00022759"/>
    </source>
</evidence>
<dbReference type="EMBL" id="ABZS01000052">
    <property type="protein sequence ID" value="EEP60792.1"/>
    <property type="molecule type" value="Genomic_DNA"/>
</dbReference>
<evidence type="ECO:0000256" key="3">
    <source>
        <dbReference type="ARBA" id="ARBA00022801"/>
    </source>
</evidence>
<dbReference type="Pfam" id="PF00565">
    <property type="entry name" value="SNase"/>
    <property type="match status" value="1"/>
</dbReference>
<dbReference type="PANTHER" id="PTHR12302:SF3">
    <property type="entry name" value="SERINE_THREONINE-PROTEIN KINASE 31"/>
    <property type="match status" value="1"/>
</dbReference>
<keyword evidence="3 6" id="KW-0378">Hydrolase</keyword>
<dbReference type="GO" id="GO:0003676">
    <property type="term" value="F:nucleic acid binding"/>
    <property type="evidence" value="ECO:0007669"/>
    <property type="project" value="InterPro"/>
</dbReference>
<dbReference type="PROSITE" id="PS50830">
    <property type="entry name" value="TNASE_3"/>
    <property type="match status" value="1"/>
</dbReference>
<evidence type="ECO:0000259" key="5">
    <source>
        <dbReference type="PROSITE" id="PS50830"/>
    </source>
</evidence>
<dbReference type="RefSeq" id="WP_007546446.1">
    <property type="nucleotide sequence ID" value="NZ_ABZS01000052.1"/>
</dbReference>
<dbReference type="AlphaFoldDB" id="C4FJE9"/>
<proteinExistence type="predicted"/>
<sequence>MKLAKHYLVLLLALLISFQLSCVGSNKNGNSNNSSTSESKTLNLPEATVDHVIDGDTIVVIFNGQKEHVRLIGIDTPESRMNKRVEKQRELGDAEKVIELGQKAKEFTKSLVKPGDKVYLEFDVQQRDKYGRLLAYVYLKDGRMLNKEIICNGYAMLLTVPPNVKYQEEFKKCYQEAREKGSGLWKE</sequence>
<dbReference type="GO" id="GO:1990599">
    <property type="term" value="F:3' overhang single-stranded DNA endodeoxyribonuclease activity"/>
    <property type="evidence" value="ECO:0007669"/>
    <property type="project" value="UniProtKB-EC"/>
</dbReference>
<gene>
    <name evidence="6" type="ORF">SULYE_0696</name>
</gene>
<keyword evidence="7" id="KW-1185">Reference proteome</keyword>
<evidence type="ECO:0000313" key="7">
    <source>
        <dbReference type="Proteomes" id="UP000005540"/>
    </source>
</evidence>
<comment type="caution">
    <text evidence="6">The sequence shown here is derived from an EMBL/GenBank/DDBJ whole genome shotgun (WGS) entry which is preliminary data.</text>
</comment>
<keyword evidence="4" id="KW-0732">Signal</keyword>
<keyword evidence="1" id="KW-0540">Nuclease</keyword>
<organism evidence="6 7">
    <name type="scientific">Sulfurihydrogenibium yellowstonense SS-5</name>
    <dbReference type="NCBI Taxonomy" id="432331"/>
    <lineage>
        <taxon>Bacteria</taxon>
        <taxon>Pseudomonadati</taxon>
        <taxon>Aquificota</taxon>
        <taxon>Aquificia</taxon>
        <taxon>Aquificales</taxon>
        <taxon>Hydrogenothermaceae</taxon>
        <taxon>Sulfurihydrogenibium</taxon>
    </lineage>
</organism>
<evidence type="ECO:0000313" key="6">
    <source>
        <dbReference type="EMBL" id="EEP60792.1"/>
    </source>
</evidence>
<dbReference type="EC" id="3.1.31.1" evidence="6"/>
<feature type="signal peptide" evidence="4">
    <location>
        <begin position="1"/>
        <end position="22"/>
    </location>
</feature>
<dbReference type="PROSITE" id="PS01123">
    <property type="entry name" value="TNASE_1"/>
    <property type="match status" value="1"/>
</dbReference>
<protein>
    <submittedName>
        <fullName evidence="6">Thermonuclease</fullName>
        <ecNumber evidence="6">3.1.31.1</ecNumber>
    </submittedName>
</protein>
<dbReference type="OrthoDB" id="4376109at2"/>
<dbReference type="InterPro" id="IPR035437">
    <property type="entry name" value="SNase_OB-fold_sf"/>
</dbReference>
<evidence type="ECO:0000256" key="4">
    <source>
        <dbReference type="SAM" id="SignalP"/>
    </source>
</evidence>
<dbReference type="PANTHER" id="PTHR12302">
    <property type="entry name" value="EBNA2 BINDING PROTEIN P100"/>
    <property type="match status" value="1"/>
</dbReference>
<dbReference type="SMART" id="SM00318">
    <property type="entry name" value="SNc"/>
    <property type="match status" value="1"/>
</dbReference>
<dbReference type="PROSITE" id="PS01284">
    <property type="entry name" value="TNASE_2"/>
    <property type="match status" value="1"/>
</dbReference>
<dbReference type="InterPro" id="IPR016071">
    <property type="entry name" value="Staphylococal_nuclease_OB-fold"/>
</dbReference>
<dbReference type="Proteomes" id="UP000005540">
    <property type="component" value="Unassembled WGS sequence"/>
</dbReference>